<dbReference type="InterPro" id="IPR048720">
    <property type="entry name" value="PROPPIN"/>
</dbReference>
<dbReference type="Gene3D" id="2.130.10.10">
    <property type="entry name" value="YVTN repeat-like/Quinoprotein amine dehydrogenase"/>
    <property type="match status" value="1"/>
</dbReference>
<feature type="region of interest" description="Disordered" evidence="5">
    <location>
        <begin position="405"/>
        <end position="436"/>
    </location>
</feature>
<proteinExistence type="inferred from homology"/>
<feature type="compositionally biased region" description="Low complexity" evidence="5">
    <location>
        <begin position="346"/>
        <end position="364"/>
    </location>
</feature>
<keyword evidence="3" id="KW-0677">Repeat</keyword>
<evidence type="ECO:0000256" key="2">
    <source>
        <dbReference type="ARBA" id="ARBA00022574"/>
    </source>
</evidence>
<comment type="similarity">
    <text evidence="4">Belongs to the WD repeat PROPPIN family.</text>
</comment>
<feature type="compositionally biased region" description="Pro residues" evidence="5">
    <location>
        <begin position="336"/>
        <end position="345"/>
    </location>
</feature>
<evidence type="ECO:0000256" key="1">
    <source>
        <dbReference type="ARBA" id="ARBA00004623"/>
    </source>
</evidence>
<name>A0A7R9VZ91_9CHLO</name>
<dbReference type="InterPro" id="IPR001680">
    <property type="entry name" value="WD40_rpt"/>
</dbReference>
<feature type="region of interest" description="Disordered" evidence="5">
    <location>
        <begin position="335"/>
        <end position="374"/>
    </location>
</feature>
<gene>
    <name evidence="6" type="ORF">CEUR00632_LOCUS19721</name>
</gene>
<comment type="subcellular location">
    <subcellularLocation>
        <location evidence="1">Preautophagosomal structure membrane</location>
        <topology evidence="1">Peripheral membrane protein</topology>
    </subcellularLocation>
</comment>
<evidence type="ECO:0000313" key="6">
    <source>
        <dbReference type="EMBL" id="CAD8308591.1"/>
    </source>
</evidence>
<dbReference type="GO" id="GO:0034045">
    <property type="term" value="C:phagophore assembly site membrane"/>
    <property type="evidence" value="ECO:0007669"/>
    <property type="project" value="UniProtKB-SubCell"/>
</dbReference>
<dbReference type="InterPro" id="IPR015943">
    <property type="entry name" value="WD40/YVTN_repeat-like_dom_sf"/>
</dbReference>
<protein>
    <recommendedName>
        <fullName evidence="7">Anaphase-promoting complex subunit 4 WD40 domain-containing protein</fullName>
    </recommendedName>
</protein>
<organism evidence="6">
    <name type="scientific">Chlamydomonas euryale</name>
    <dbReference type="NCBI Taxonomy" id="1486919"/>
    <lineage>
        <taxon>Eukaryota</taxon>
        <taxon>Viridiplantae</taxon>
        <taxon>Chlorophyta</taxon>
        <taxon>core chlorophytes</taxon>
        <taxon>Chlorophyceae</taxon>
        <taxon>CS clade</taxon>
        <taxon>Chlamydomonadales</taxon>
        <taxon>Chlamydomonadaceae</taxon>
        <taxon>Chlamydomonas</taxon>
    </lineage>
</organism>
<evidence type="ECO:0000256" key="4">
    <source>
        <dbReference type="ARBA" id="ARBA00025740"/>
    </source>
</evidence>
<dbReference type="InterPro" id="IPR036322">
    <property type="entry name" value="WD40_repeat_dom_sf"/>
</dbReference>
<dbReference type="AlphaFoldDB" id="A0A7R9VZ91"/>
<reference evidence="6" key="1">
    <citation type="submission" date="2021-01" db="EMBL/GenBank/DDBJ databases">
        <authorList>
            <person name="Corre E."/>
            <person name="Pelletier E."/>
            <person name="Niang G."/>
            <person name="Scheremetjew M."/>
            <person name="Finn R."/>
            <person name="Kale V."/>
            <person name="Holt S."/>
            <person name="Cochrane G."/>
            <person name="Meng A."/>
            <person name="Brown T."/>
            <person name="Cohen L."/>
        </authorList>
    </citation>
    <scope>NUCLEOTIDE SEQUENCE</scope>
    <source>
        <strain evidence="6">CCMP219</strain>
    </source>
</reference>
<dbReference type="SMART" id="SM00320">
    <property type="entry name" value="WD40"/>
    <property type="match status" value="2"/>
</dbReference>
<evidence type="ECO:0000256" key="3">
    <source>
        <dbReference type="ARBA" id="ARBA00022737"/>
    </source>
</evidence>
<dbReference type="EMBL" id="HBEC01042347">
    <property type="protein sequence ID" value="CAD8308591.1"/>
    <property type="molecule type" value="Transcribed_RNA"/>
</dbReference>
<dbReference type="Pfam" id="PF21032">
    <property type="entry name" value="PROPPIN"/>
    <property type="match status" value="1"/>
</dbReference>
<keyword evidence="2" id="KW-0853">WD repeat</keyword>
<sequence length="436" mass="44991">MALQTDSPRGRPGIQFVRFNQDGSCVALGTRTGIKVYSRHSHSLCYENPLGAVSIVEMLFCSSIVAFVGTGEQPALSPRRMSVLNTSSGRTIQDIHFTTSVLAVHMNRQRLVVLLESKAFVYSVSNLTLLRAIDLPPGGGVRAARAAALTTCDSPSLLALPAAGDSGVLRVYDLLFDGGSVLCEAAAHSGPLEALAWSHDGSLLASASTKGTVIRVHRMPTAARLFQLRRGTRQAQVHALAFSPAGVEPPLLAVCSSHGSVHVYRLHRDERGAGMSGVGSGVGGMAAGVGAAAAAAGSMLSALVSTNMAHMVEPQRPLLSVKLPCHPTPASCTLLVPPPEEPLPDGPAAASGPPADGGAAAANPPAAPPTLPRIAIPQSPSSLLLAVTTLDGLLYEYRLLGLPAPGAPPPSQQPAHQQPKAQLEGEWALLGSQALT</sequence>
<accession>A0A7R9VZ91</accession>
<dbReference type="PANTHER" id="PTHR11227">
    <property type="entry name" value="WD-REPEAT PROTEIN INTERACTING WITH PHOSPHOINOSIDES WIPI -RELATED"/>
    <property type="match status" value="1"/>
</dbReference>
<feature type="compositionally biased region" description="Low complexity" evidence="5">
    <location>
        <begin position="413"/>
        <end position="422"/>
    </location>
</feature>
<evidence type="ECO:0008006" key="7">
    <source>
        <dbReference type="Google" id="ProtNLM"/>
    </source>
</evidence>
<evidence type="ECO:0000256" key="5">
    <source>
        <dbReference type="SAM" id="MobiDB-lite"/>
    </source>
</evidence>
<dbReference type="SUPFAM" id="SSF50978">
    <property type="entry name" value="WD40 repeat-like"/>
    <property type="match status" value="1"/>
</dbReference>